<protein>
    <recommendedName>
        <fullName evidence="4">DUF3888 domain-containing protein</fullName>
    </recommendedName>
</protein>
<dbReference type="AlphaFoldDB" id="A0A3A3GYQ5"/>
<gene>
    <name evidence="2" type="ORF">DQX05_14020</name>
</gene>
<comment type="caution">
    <text evidence="2">The sequence shown here is derived from an EMBL/GenBank/DDBJ whole genome shotgun (WGS) entry which is preliminary data.</text>
</comment>
<reference evidence="2 3" key="1">
    <citation type="submission" date="2018-09" db="EMBL/GenBank/DDBJ databases">
        <title>Paenibacillus SK2017-BO5.</title>
        <authorList>
            <person name="Piskunova J.V."/>
            <person name="Dubiley S.A."/>
            <person name="Severinov K.V."/>
        </authorList>
    </citation>
    <scope>NUCLEOTIDE SEQUENCE [LARGE SCALE GENOMIC DNA]</scope>
    <source>
        <strain evidence="2 3">BO5</strain>
    </source>
</reference>
<keyword evidence="1" id="KW-0732">Signal</keyword>
<dbReference type="EMBL" id="QYZD01000011">
    <property type="protein sequence ID" value="RJG23357.1"/>
    <property type="molecule type" value="Genomic_DNA"/>
</dbReference>
<proteinExistence type="predicted"/>
<dbReference type="RefSeq" id="WP_119794209.1">
    <property type="nucleotide sequence ID" value="NZ_QYZD01000011.1"/>
</dbReference>
<organism evidence="2 3">
    <name type="scientific">Paenibacillus thiaminolyticus</name>
    <name type="common">Bacillus thiaminolyticus</name>
    <dbReference type="NCBI Taxonomy" id="49283"/>
    <lineage>
        <taxon>Bacteria</taxon>
        <taxon>Bacillati</taxon>
        <taxon>Bacillota</taxon>
        <taxon>Bacilli</taxon>
        <taxon>Bacillales</taxon>
        <taxon>Paenibacillaceae</taxon>
        <taxon>Paenibacillus</taxon>
    </lineage>
</organism>
<evidence type="ECO:0008006" key="4">
    <source>
        <dbReference type="Google" id="ProtNLM"/>
    </source>
</evidence>
<name>A0A3A3GYQ5_PANTH</name>
<evidence type="ECO:0000256" key="1">
    <source>
        <dbReference type="SAM" id="SignalP"/>
    </source>
</evidence>
<feature type="signal peptide" evidence="1">
    <location>
        <begin position="1"/>
        <end position="26"/>
    </location>
</feature>
<dbReference type="Proteomes" id="UP000266177">
    <property type="component" value="Unassembled WGS sequence"/>
</dbReference>
<accession>A0A3A3GYQ5</accession>
<evidence type="ECO:0000313" key="2">
    <source>
        <dbReference type="EMBL" id="RJG23357.1"/>
    </source>
</evidence>
<evidence type="ECO:0000313" key="3">
    <source>
        <dbReference type="Proteomes" id="UP000266177"/>
    </source>
</evidence>
<sequence length="117" mass="13308">MKKKVLGSSTIMMFVALVLFVSSAFAASAIYVPYKFDTTMTKKDVITSETLQVGADYIELNIESAYYERNKDMGTNITFEIWKKGGIFSRDSRVKSYNLNTIITSSDKIRQILCENY</sequence>
<feature type="chain" id="PRO_5017475517" description="DUF3888 domain-containing protein" evidence="1">
    <location>
        <begin position="27"/>
        <end position="117"/>
    </location>
</feature>